<evidence type="ECO:0000313" key="2">
    <source>
        <dbReference type="Proteomes" id="UP000594095"/>
    </source>
</evidence>
<organism evidence="1 2">
    <name type="scientific">Erwinia phage pEa_SNUABM_12</name>
    <dbReference type="NCBI Taxonomy" id="2768773"/>
    <lineage>
        <taxon>Viruses</taxon>
        <taxon>Duplodnaviria</taxon>
        <taxon>Heunggongvirae</taxon>
        <taxon>Uroviricota</taxon>
        <taxon>Caudoviricetes</taxon>
        <taxon>Eneladusvirus</taxon>
        <taxon>Eneladusvirus BF</taxon>
    </lineage>
</organism>
<name>A0A7L8ZLJ0_9CAUD</name>
<dbReference type="Proteomes" id="UP000594095">
    <property type="component" value="Genome"/>
</dbReference>
<gene>
    <name evidence="1" type="ORF">pEaSNUABM12_00031</name>
</gene>
<evidence type="ECO:0000313" key="1">
    <source>
        <dbReference type="EMBL" id="QOI70969.1"/>
    </source>
</evidence>
<reference evidence="1 2" key="1">
    <citation type="submission" date="2020-08" db="EMBL/GenBank/DDBJ databases">
        <title>Complete genome sequence of Erwinia phage pEa_SNUABM_12.</title>
        <authorList>
            <person name="Kim S.G."/>
            <person name="Lee S.B."/>
            <person name="Park S.C."/>
        </authorList>
    </citation>
    <scope>NUCLEOTIDE SEQUENCE [LARGE SCALE GENOMIC DNA]</scope>
</reference>
<accession>A0A7L8ZLJ0</accession>
<protein>
    <submittedName>
        <fullName evidence="1">Uncharacterized protein</fullName>
    </submittedName>
</protein>
<proteinExistence type="predicted"/>
<dbReference type="EMBL" id="MT939486">
    <property type="protein sequence ID" value="QOI70969.1"/>
    <property type="molecule type" value="Genomic_DNA"/>
</dbReference>
<sequence>MKFTELNAEQQARAIEVHRDINVDYQEWNDFVKEEHHSKLELVGFDGVESAYSGFWSQGDGASFTASSLDIEKFLRSQKRWTYYRPLHEMIRINELWVKVVRTTHHYCHENTTQAELHGEHYIDLTPRQEKLYEELEKEIDAYITNAGQEYYRALNNEYNDLVSDEQVKETIIANEMEFEEDPRESCVTYI</sequence>